<reference evidence="1" key="1">
    <citation type="journal article" date="2021" name="Open Biol.">
        <title>Shared evolutionary footprints suggest mitochondrial oxidative damage underlies multiple complex I losses in fungi.</title>
        <authorList>
            <person name="Schikora-Tamarit M.A."/>
            <person name="Marcet-Houben M."/>
            <person name="Nosek J."/>
            <person name="Gabaldon T."/>
        </authorList>
    </citation>
    <scope>NUCLEOTIDE SEQUENCE</scope>
    <source>
        <strain evidence="1">CBS2887</strain>
    </source>
</reference>
<dbReference type="AlphaFoldDB" id="A0A9P8PU47"/>
<name>A0A9P8PU47_WICPI</name>
<dbReference type="Proteomes" id="UP000774326">
    <property type="component" value="Unassembled WGS sequence"/>
</dbReference>
<proteinExistence type="predicted"/>
<keyword evidence="2" id="KW-1185">Reference proteome</keyword>
<reference evidence="1" key="2">
    <citation type="submission" date="2021-01" db="EMBL/GenBank/DDBJ databases">
        <authorList>
            <person name="Schikora-Tamarit M.A."/>
        </authorList>
    </citation>
    <scope>NUCLEOTIDE SEQUENCE</scope>
    <source>
        <strain evidence="1">CBS2887</strain>
    </source>
</reference>
<gene>
    <name evidence="1" type="ORF">WICPIJ_008905</name>
</gene>
<sequence length="316" mass="36263">MLDQIGQLELMGGVQFTLLLGDVEVEKFKLQLLLQSVNQDVLSDSPLRRLSAGFDLSVDWLLVALVKRHLHVWVQGGLQLRRTVHSDSDNTDGIVSLLRHQRFNVNVQVVRSIQHWAHVGIDQVHNQGLQPWDQRHDIQPESVTADWLQGEIDLRSLEELNRDSLDMWEVQRQVESHFHSTGHVHVFNQDRQSLGDEALTDSDTQCDFWIDLSVNLTLGHITGVVWSERESPVHLHNVLTQLSVTLDRVDSWCFRTQRELIQGQSIDTVTRSNVFQHVIGNGSNSVGQSRHIDDPELHQERVQPLHRLEVLLQMFS</sequence>
<dbReference type="EMBL" id="JAEUBG010005132">
    <property type="protein sequence ID" value="KAH3678187.1"/>
    <property type="molecule type" value="Genomic_DNA"/>
</dbReference>
<evidence type="ECO:0000313" key="2">
    <source>
        <dbReference type="Proteomes" id="UP000774326"/>
    </source>
</evidence>
<evidence type="ECO:0000313" key="1">
    <source>
        <dbReference type="EMBL" id="KAH3678187.1"/>
    </source>
</evidence>
<comment type="caution">
    <text evidence="1">The sequence shown here is derived from an EMBL/GenBank/DDBJ whole genome shotgun (WGS) entry which is preliminary data.</text>
</comment>
<organism evidence="1 2">
    <name type="scientific">Wickerhamomyces pijperi</name>
    <name type="common">Yeast</name>
    <name type="synonym">Pichia pijperi</name>
    <dbReference type="NCBI Taxonomy" id="599730"/>
    <lineage>
        <taxon>Eukaryota</taxon>
        <taxon>Fungi</taxon>
        <taxon>Dikarya</taxon>
        <taxon>Ascomycota</taxon>
        <taxon>Saccharomycotina</taxon>
        <taxon>Saccharomycetes</taxon>
        <taxon>Phaffomycetales</taxon>
        <taxon>Wickerhamomycetaceae</taxon>
        <taxon>Wickerhamomyces</taxon>
    </lineage>
</organism>
<protein>
    <submittedName>
        <fullName evidence="1">Uncharacterized protein</fullName>
    </submittedName>
</protein>
<accession>A0A9P8PU47</accession>